<dbReference type="InterPro" id="IPR050373">
    <property type="entry name" value="Fibrinogen_C-term_domain"/>
</dbReference>
<dbReference type="InterPro" id="IPR002181">
    <property type="entry name" value="Fibrinogen_a/b/g_C_dom"/>
</dbReference>
<dbReference type="GO" id="GO:0005615">
    <property type="term" value="C:extracellular space"/>
    <property type="evidence" value="ECO:0007669"/>
    <property type="project" value="TreeGrafter"/>
</dbReference>
<dbReference type="AlphaFoldDB" id="A0AAD4PNR7"/>
<dbReference type="InterPro" id="IPR036056">
    <property type="entry name" value="Fibrinogen-like_C"/>
</dbReference>
<comment type="caution">
    <text evidence="2">The sequence shown here is derived from an EMBL/GenBank/DDBJ whole genome shotgun (WGS) entry which is preliminary data.</text>
</comment>
<dbReference type="SUPFAM" id="SSF56496">
    <property type="entry name" value="Fibrinogen C-terminal domain-like"/>
    <property type="match status" value="1"/>
</dbReference>
<dbReference type="SMART" id="SM00186">
    <property type="entry name" value="FBG"/>
    <property type="match status" value="1"/>
</dbReference>
<evidence type="ECO:0000313" key="2">
    <source>
        <dbReference type="EMBL" id="KAH8377401.1"/>
    </source>
</evidence>
<evidence type="ECO:0000259" key="1">
    <source>
        <dbReference type="PROSITE" id="PS51406"/>
    </source>
</evidence>
<feature type="non-terminal residue" evidence="2">
    <location>
        <position position="177"/>
    </location>
</feature>
<reference evidence="2" key="1">
    <citation type="journal article" date="2021" name="Mol. Ecol. Resour.">
        <title>Phylogenomic analyses of the genus Drosophila reveals genomic signals of climate adaptation.</title>
        <authorList>
            <person name="Li F."/>
            <person name="Rane R.V."/>
            <person name="Luria V."/>
            <person name="Xiong Z."/>
            <person name="Chen J."/>
            <person name="Li Z."/>
            <person name="Catullo R.A."/>
            <person name="Griffin P.C."/>
            <person name="Schiffer M."/>
            <person name="Pearce S."/>
            <person name="Lee S.F."/>
            <person name="McElroy K."/>
            <person name="Stocker A."/>
            <person name="Shirriffs J."/>
            <person name="Cockerell F."/>
            <person name="Coppin C."/>
            <person name="Sgro C.M."/>
            <person name="Karger A."/>
            <person name="Cain J.W."/>
            <person name="Weber J.A."/>
            <person name="Santpere G."/>
            <person name="Kirschner M.W."/>
            <person name="Hoffmann A.A."/>
            <person name="Oakeshott J.G."/>
            <person name="Zhang G."/>
        </authorList>
    </citation>
    <scope>NUCLEOTIDE SEQUENCE</scope>
    <source>
        <strain evidence="2">BGI-SZ-2011g</strain>
    </source>
</reference>
<feature type="domain" description="Fibrinogen C-terminal" evidence="1">
    <location>
        <begin position="1"/>
        <end position="176"/>
    </location>
</feature>
<dbReference type="PANTHER" id="PTHR19143">
    <property type="entry name" value="FIBRINOGEN/TENASCIN/ANGIOPOEITIN"/>
    <property type="match status" value="1"/>
</dbReference>
<keyword evidence="3" id="KW-1185">Reference proteome</keyword>
<organism evidence="2 3">
    <name type="scientific">Drosophila rubida</name>
    <dbReference type="NCBI Taxonomy" id="30044"/>
    <lineage>
        <taxon>Eukaryota</taxon>
        <taxon>Metazoa</taxon>
        <taxon>Ecdysozoa</taxon>
        <taxon>Arthropoda</taxon>
        <taxon>Hexapoda</taxon>
        <taxon>Insecta</taxon>
        <taxon>Pterygota</taxon>
        <taxon>Neoptera</taxon>
        <taxon>Endopterygota</taxon>
        <taxon>Diptera</taxon>
        <taxon>Brachycera</taxon>
        <taxon>Muscomorpha</taxon>
        <taxon>Ephydroidea</taxon>
        <taxon>Drosophilidae</taxon>
        <taxon>Drosophila</taxon>
    </lineage>
</organism>
<dbReference type="Proteomes" id="UP001200034">
    <property type="component" value="Unassembled WGS sequence"/>
</dbReference>
<protein>
    <recommendedName>
        <fullName evidence="1">Fibrinogen C-terminal domain-containing protein</fullName>
    </recommendedName>
</protein>
<dbReference type="Gene3D" id="3.90.215.10">
    <property type="entry name" value="Gamma Fibrinogen, chain A, domain 1"/>
    <property type="match status" value="1"/>
</dbReference>
<dbReference type="EMBL" id="JAJJHW010001127">
    <property type="protein sequence ID" value="KAH8377401.1"/>
    <property type="molecule type" value="Genomic_DNA"/>
</dbReference>
<proteinExistence type="predicted"/>
<dbReference type="InterPro" id="IPR014716">
    <property type="entry name" value="Fibrinogen_a/b/g_C_1"/>
</dbReference>
<dbReference type="CDD" id="cd00087">
    <property type="entry name" value="FReD"/>
    <property type="match status" value="1"/>
</dbReference>
<dbReference type="Pfam" id="PF00147">
    <property type="entry name" value="Fibrinogen_C"/>
    <property type="match status" value="1"/>
</dbReference>
<dbReference type="PANTHER" id="PTHR19143:SF327">
    <property type="entry name" value="FI21813P1-RELATED"/>
    <property type="match status" value="1"/>
</dbReference>
<accession>A0AAD4PNR7</accession>
<dbReference type="PROSITE" id="PS51406">
    <property type="entry name" value="FIBRINOGEN_C_2"/>
    <property type="match status" value="1"/>
</dbReference>
<name>A0AAD4PNR7_9MUSC</name>
<feature type="non-terminal residue" evidence="2">
    <location>
        <position position="1"/>
    </location>
</feature>
<gene>
    <name evidence="2" type="ORF">KR093_005291</name>
</gene>
<evidence type="ECO:0000313" key="3">
    <source>
        <dbReference type="Proteomes" id="UP001200034"/>
    </source>
</evidence>
<sequence>KLVGSGWTVIQRRQDGSENFNRNWTEYRNGFGDFRREFFIGLEILHLMTNAQPHNLYIYLEDFNNNIRYAQYKNFAIGSEKESYAIKTLGEYSGNAEDALLNHKNAKFSTADHYFDKGLNCAENYNSGWWFNDGCYLCNLNAPYVSGNVENSNAIEWRTWHFKPLKFVQMMIKPNNI</sequence>